<feature type="domain" description="HTH cro/C1-type" evidence="2">
    <location>
        <begin position="25"/>
        <end position="70"/>
    </location>
</feature>
<dbReference type="Gene3D" id="1.10.260.40">
    <property type="entry name" value="lambda repressor-like DNA-binding domains"/>
    <property type="match status" value="1"/>
</dbReference>
<dbReference type="PANTHER" id="PTHR36924">
    <property type="entry name" value="ANTITOXIN HIGA-1"/>
    <property type="match status" value="1"/>
</dbReference>
<dbReference type="InterPro" id="IPR010982">
    <property type="entry name" value="Lambda_DNA-bd_dom_sf"/>
</dbReference>
<dbReference type="SUPFAM" id="SSF47413">
    <property type="entry name" value="lambda repressor-like DNA-binding domains"/>
    <property type="match status" value="1"/>
</dbReference>
<dbReference type="InterPro" id="IPR013430">
    <property type="entry name" value="Toxin_antidote_HigA"/>
</dbReference>
<proteinExistence type="predicted"/>
<dbReference type="Pfam" id="PF01381">
    <property type="entry name" value="HTH_3"/>
    <property type="match status" value="1"/>
</dbReference>
<protein>
    <submittedName>
        <fullName evidence="3">HTH-type transcriptional regulator YbaQ</fullName>
    </submittedName>
</protein>
<dbReference type="CDD" id="cd00093">
    <property type="entry name" value="HTH_XRE"/>
    <property type="match status" value="1"/>
</dbReference>
<reference evidence="3" key="1">
    <citation type="journal article" date="2021" name="ISME J.">
        <title>Fine-scale metabolic discontinuity in a stratified prokaryote microbiome of a Red Sea deep halocline.</title>
        <authorList>
            <person name="Michoud G."/>
            <person name="Ngugi D.K."/>
            <person name="Barozzi A."/>
            <person name="Merlino G."/>
            <person name="Calleja M.L."/>
            <person name="Delgado-Huertas A."/>
            <person name="Moran X.A.G."/>
            <person name="Daffonchio D."/>
        </authorList>
    </citation>
    <scope>NUCLEOTIDE SEQUENCE</scope>
    <source>
        <strain evidence="3">SuakinDeep_MAG55_1</strain>
    </source>
</reference>
<organism evidence="3 4">
    <name type="scientific">Candidatus Scalindua arabica</name>
    <dbReference type="NCBI Taxonomy" id="1127984"/>
    <lineage>
        <taxon>Bacteria</taxon>
        <taxon>Pseudomonadati</taxon>
        <taxon>Planctomycetota</taxon>
        <taxon>Candidatus Brocadiia</taxon>
        <taxon>Candidatus Brocadiales</taxon>
        <taxon>Candidatus Scalinduaceae</taxon>
        <taxon>Candidatus Scalindua</taxon>
    </lineage>
</organism>
<comment type="caution">
    <text evidence="3">The sequence shown here is derived from an EMBL/GenBank/DDBJ whole genome shotgun (WGS) entry which is preliminary data.</text>
</comment>
<dbReference type="PANTHER" id="PTHR36924:SF1">
    <property type="entry name" value="ANTITOXIN HIGA-1"/>
    <property type="match status" value="1"/>
</dbReference>
<keyword evidence="1" id="KW-0238">DNA-binding</keyword>
<evidence type="ECO:0000313" key="3">
    <source>
        <dbReference type="EMBL" id="MBS1258796.1"/>
    </source>
</evidence>
<gene>
    <name evidence="3" type="ORF">MAG551_01859</name>
</gene>
<name>A0A942A312_9BACT</name>
<evidence type="ECO:0000259" key="2">
    <source>
        <dbReference type="PROSITE" id="PS50943"/>
    </source>
</evidence>
<evidence type="ECO:0000313" key="4">
    <source>
        <dbReference type="Proteomes" id="UP000722750"/>
    </source>
</evidence>
<dbReference type="Proteomes" id="UP000722750">
    <property type="component" value="Unassembled WGS sequence"/>
</dbReference>
<dbReference type="EMBL" id="JAANXD010000075">
    <property type="protein sequence ID" value="MBS1258796.1"/>
    <property type="molecule type" value="Genomic_DNA"/>
</dbReference>
<dbReference type="PROSITE" id="PS50943">
    <property type="entry name" value="HTH_CROC1"/>
    <property type="match status" value="1"/>
</dbReference>
<dbReference type="NCBIfam" id="TIGR02607">
    <property type="entry name" value="antidote_HigA"/>
    <property type="match status" value="1"/>
</dbReference>
<sequence>MKRMKRRPTHPGIIIKENYLKPLSITITELASILGVSRKTLSKIINKRVSITTDMALRLSRAFDTTPDLWLNLQKNYDL</sequence>
<dbReference type="SMART" id="SM00530">
    <property type="entry name" value="HTH_XRE"/>
    <property type="match status" value="1"/>
</dbReference>
<dbReference type="InterPro" id="IPR001387">
    <property type="entry name" value="Cro/C1-type_HTH"/>
</dbReference>
<dbReference type="GO" id="GO:0003677">
    <property type="term" value="F:DNA binding"/>
    <property type="evidence" value="ECO:0007669"/>
    <property type="project" value="UniProtKB-KW"/>
</dbReference>
<evidence type="ECO:0000256" key="1">
    <source>
        <dbReference type="ARBA" id="ARBA00023125"/>
    </source>
</evidence>
<dbReference type="AlphaFoldDB" id="A0A942A312"/>
<accession>A0A942A312</accession>